<feature type="domain" description="Flagellin C-terminal" evidence="7">
    <location>
        <begin position="145"/>
        <end position="210"/>
    </location>
</feature>
<dbReference type="Proteomes" id="UP001500021">
    <property type="component" value="Unassembled WGS sequence"/>
</dbReference>
<keyword evidence="5" id="KW-0175">Coiled coil</keyword>
<evidence type="ECO:0000256" key="2">
    <source>
        <dbReference type="ARBA" id="ARBA00022525"/>
    </source>
</evidence>
<dbReference type="Gene3D" id="1.20.1330.10">
    <property type="entry name" value="f41 fragment of flagellin, N-terminal domain"/>
    <property type="match status" value="2"/>
</dbReference>
<organism evidence="8 9">
    <name type="scientific">Colwellia asteriadis</name>
    <dbReference type="NCBI Taxonomy" id="517723"/>
    <lineage>
        <taxon>Bacteria</taxon>
        <taxon>Pseudomonadati</taxon>
        <taxon>Pseudomonadota</taxon>
        <taxon>Gammaproteobacteria</taxon>
        <taxon>Alteromonadales</taxon>
        <taxon>Colwelliaceae</taxon>
        <taxon>Colwellia</taxon>
    </lineage>
</organism>
<sequence length="228" mass="24560">MLSINQSNNNLSFIERLNQRAEQQSEKLASGKRINKAADDAAGLQIANRLTSQINGNQQLSFNAQDQVNLNTVKTGALSAITEGLERANVLSVQSGNPLYDSSAIQDELNQITEEINTVASNVLGQENFISGLDASDPQATQTVIQDTAEIVNTSASELGASSNSLASQVSSYETSVVNVSASRSRIEDTDFAAQTSEQQQTEILLQAAIINKKNEEERKGLLFNKLV</sequence>
<dbReference type="PANTHER" id="PTHR42792:SF2">
    <property type="entry name" value="FLAGELLIN"/>
    <property type="match status" value="1"/>
</dbReference>
<dbReference type="InterPro" id="IPR046358">
    <property type="entry name" value="Flagellin_C"/>
</dbReference>
<evidence type="ECO:0000259" key="6">
    <source>
        <dbReference type="Pfam" id="PF00669"/>
    </source>
</evidence>
<dbReference type="InterPro" id="IPR001029">
    <property type="entry name" value="Flagellin_N"/>
</dbReference>
<keyword evidence="2 4" id="KW-0964">Secreted</keyword>
<evidence type="ECO:0000259" key="7">
    <source>
        <dbReference type="Pfam" id="PF00700"/>
    </source>
</evidence>
<dbReference type="EMBL" id="BAAAFA010000012">
    <property type="protein sequence ID" value="GAA0822704.1"/>
    <property type="molecule type" value="Genomic_DNA"/>
</dbReference>
<feature type="domain" description="Flagellin N-terminal" evidence="6">
    <location>
        <begin position="6"/>
        <end position="123"/>
    </location>
</feature>
<evidence type="ECO:0000256" key="3">
    <source>
        <dbReference type="ARBA" id="ARBA00023143"/>
    </source>
</evidence>
<dbReference type="InterPro" id="IPR001492">
    <property type="entry name" value="Flagellin"/>
</dbReference>
<evidence type="ECO:0000256" key="4">
    <source>
        <dbReference type="RuleBase" id="RU362073"/>
    </source>
</evidence>
<evidence type="ECO:0000256" key="1">
    <source>
        <dbReference type="ARBA" id="ARBA00005709"/>
    </source>
</evidence>
<gene>
    <name evidence="8" type="ORF">GCM10009111_31420</name>
</gene>
<comment type="similarity">
    <text evidence="1 4">Belongs to the bacterial flagellin family.</text>
</comment>
<dbReference type="SUPFAM" id="SSF64518">
    <property type="entry name" value="Phase 1 flagellin"/>
    <property type="match status" value="1"/>
</dbReference>
<proteinExistence type="inferred from homology"/>
<comment type="caution">
    <text evidence="8">The sequence shown here is derived from an EMBL/GenBank/DDBJ whole genome shotgun (WGS) entry which is preliminary data.</text>
</comment>
<dbReference type="Pfam" id="PF00669">
    <property type="entry name" value="Flagellin_N"/>
    <property type="match status" value="1"/>
</dbReference>
<evidence type="ECO:0000256" key="5">
    <source>
        <dbReference type="SAM" id="Coils"/>
    </source>
</evidence>
<dbReference type="PRINTS" id="PR00207">
    <property type="entry name" value="FLAGELLIN"/>
</dbReference>
<dbReference type="RefSeq" id="WP_343818715.1">
    <property type="nucleotide sequence ID" value="NZ_BAAAFA010000012.1"/>
</dbReference>
<dbReference type="PANTHER" id="PTHR42792">
    <property type="entry name" value="FLAGELLIN"/>
    <property type="match status" value="1"/>
</dbReference>
<dbReference type="Pfam" id="PF00700">
    <property type="entry name" value="Flagellin_C"/>
    <property type="match status" value="1"/>
</dbReference>
<keyword evidence="3 4" id="KW-0975">Bacterial flagellum</keyword>
<keyword evidence="9" id="KW-1185">Reference proteome</keyword>
<accession>A0ABP3WJY4</accession>
<protein>
    <recommendedName>
        <fullName evidence="4">Flagellin</fullName>
    </recommendedName>
</protein>
<evidence type="ECO:0000313" key="8">
    <source>
        <dbReference type="EMBL" id="GAA0822704.1"/>
    </source>
</evidence>
<reference evidence="9" key="1">
    <citation type="journal article" date="2019" name="Int. J. Syst. Evol. Microbiol.">
        <title>The Global Catalogue of Microorganisms (GCM) 10K type strain sequencing project: providing services to taxonomists for standard genome sequencing and annotation.</title>
        <authorList>
            <consortium name="The Broad Institute Genomics Platform"/>
            <consortium name="The Broad Institute Genome Sequencing Center for Infectious Disease"/>
            <person name="Wu L."/>
            <person name="Ma J."/>
        </authorList>
    </citation>
    <scope>NUCLEOTIDE SEQUENCE [LARGE SCALE GENOMIC DNA]</scope>
    <source>
        <strain evidence="9">JCM 15608</strain>
    </source>
</reference>
<comment type="function">
    <text evidence="4">Flagellin is the subunit protein which polymerizes to form the filaments of bacterial flagella.</text>
</comment>
<comment type="subcellular location">
    <subcellularLocation>
        <location evidence="4">Secreted</location>
    </subcellularLocation>
    <subcellularLocation>
        <location evidence="4">Bacterial flagellum</location>
    </subcellularLocation>
</comment>
<evidence type="ECO:0000313" key="9">
    <source>
        <dbReference type="Proteomes" id="UP001500021"/>
    </source>
</evidence>
<name>A0ABP3WJY4_9GAMM</name>
<feature type="coiled-coil region" evidence="5">
    <location>
        <begin position="4"/>
        <end position="34"/>
    </location>
</feature>